<dbReference type="InterPro" id="IPR006171">
    <property type="entry name" value="TOPRIM_dom"/>
</dbReference>
<proteinExistence type="predicted"/>
<dbReference type="PROSITE" id="PS50880">
    <property type="entry name" value="TOPRIM"/>
    <property type="match status" value="1"/>
</dbReference>
<reference evidence="2 3" key="1">
    <citation type="journal article" date="2016" name="Sci. Rep.">
        <title>Metabolic traits of an uncultured archaeal lineage -MSBL1- from brine pools of the Red Sea.</title>
        <authorList>
            <person name="Mwirichia R."/>
            <person name="Alam I."/>
            <person name="Rashid M."/>
            <person name="Vinu M."/>
            <person name="Ba-Alawi W."/>
            <person name="Anthony Kamau A."/>
            <person name="Kamanda Ngugi D."/>
            <person name="Goker M."/>
            <person name="Klenk H.P."/>
            <person name="Bajic V."/>
            <person name="Stingl U."/>
        </authorList>
    </citation>
    <scope>NUCLEOTIDE SEQUENCE [LARGE SCALE GENOMIC DNA]</scope>
    <source>
        <strain evidence="2">SCGC-AAA382A20</strain>
    </source>
</reference>
<feature type="domain" description="Toprim" evidence="1">
    <location>
        <begin position="27"/>
        <end position="109"/>
    </location>
</feature>
<dbReference type="SUPFAM" id="SSF110455">
    <property type="entry name" value="Toprim domain"/>
    <property type="match status" value="1"/>
</dbReference>
<evidence type="ECO:0000259" key="1">
    <source>
        <dbReference type="PROSITE" id="PS50880"/>
    </source>
</evidence>
<dbReference type="EMBL" id="LHYE01000059">
    <property type="protein sequence ID" value="KXB06060.1"/>
    <property type="molecule type" value="Genomic_DNA"/>
</dbReference>
<keyword evidence="3" id="KW-1185">Reference proteome</keyword>
<evidence type="ECO:0000313" key="2">
    <source>
        <dbReference type="EMBL" id="KXB06060.1"/>
    </source>
</evidence>
<organism evidence="2 3">
    <name type="scientific">candidate division MSBL1 archaeon SCGC-AAA382A20</name>
    <dbReference type="NCBI Taxonomy" id="1698280"/>
    <lineage>
        <taxon>Archaea</taxon>
        <taxon>Methanobacteriati</taxon>
        <taxon>Methanobacteriota</taxon>
        <taxon>candidate division MSBL1</taxon>
    </lineage>
</organism>
<evidence type="ECO:0000313" key="3">
    <source>
        <dbReference type="Proteomes" id="UP000070263"/>
    </source>
</evidence>
<accession>A0A133VI15</accession>
<sequence>MRAMLEPEVFEELENTLQEIREVSEEGTPIIVEGKKDEKSLRELDISGPIYQVPNRGQTMLKSLEDLPKYDEAIILTDFDRTGENLAEFCEKQLEKLGVSILFNLRDRLRGFVRKPVKDIEGMASFIKRERAAQLGHVPEGSNFSVFKR</sequence>
<protein>
    <recommendedName>
        <fullName evidence="1">Toprim domain-containing protein</fullName>
    </recommendedName>
</protein>
<dbReference type="Pfam" id="PF01751">
    <property type="entry name" value="Toprim"/>
    <property type="match status" value="1"/>
</dbReference>
<dbReference type="PANTHER" id="PTHR39964:SF2">
    <property type="entry name" value="UPF0292 PROTEIN MJ1624"/>
    <property type="match status" value="1"/>
</dbReference>
<dbReference type="PANTHER" id="PTHR39964">
    <property type="entry name" value="UPF0292 PROTEIN TK1411"/>
    <property type="match status" value="1"/>
</dbReference>
<dbReference type="Gene3D" id="3.40.1360.10">
    <property type="match status" value="1"/>
</dbReference>
<comment type="caution">
    <text evidence="2">The sequence shown here is derived from an EMBL/GenBank/DDBJ whole genome shotgun (WGS) entry which is preliminary data.</text>
</comment>
<dbReference type="Proteomes" id="UP000070263">
    <property type="component" value="Unassembled WGS sequence"/>
</dbReference>
<dbReference type="AlphaFoldDB" id="A0A133VI15"/>
<name>A0A133VI15_9EURY</name>
<gene>
    <name evidence="2" type="ORF">AKJ51_04270</name>
</gene>